<keyword evidence="8" id="KW-1185">Reference proteome</keyword>
<reference evidence="7 8" key="1">
    <citation type="submission" date="2016-10" db="EMBL/GenBank/DDBJ databases">
        <title>Genome sequence of the basidiomycete white-rot fungus Trametes pubescens.</title>
        <authorList>
            <person name="Makela M.R."/>
            <person name="Granchi Z."/>
            <person name="Peng M."/>
            <person name="De Vries R.P."/>
            <person name="Grigoriev I."/>
            <person name="Riley R."/>
            <person name="Hilden K."/>
        </authorList>
    </citation>
    <scope>NUCLEOTIDE SEQUENCE [LARGE SCALE GENOMIC DNA]</scope>
    <source>
        <strain evidence="7 8">FBCC735</strain>
    </source>
</reference>
<dbReference type="GO" id="GO:0008270">
    <property type="term" value="F:zinc ion binding"/>
    <property type="evidence" value="ECO:0007669"/>
    <property type="project" value="UniProtKB-KW"/>
</dbReference>
<feature type="region of interest" description="Disordered" evidence="5">
    <location>
        <begin position="79"/>
        <end position="103"/>
    </location>
</feature>
<dbReference type="AlphaFoldDB" id="A0A1M2V719"/>
<evidence type="ECO:0000256" key="3">
    <source>
        <dbReference type="ARBA" id="ARBA00022833"/>
    </source>
</evidence>
<proteinExistence type="predicted"/>
<dbReference type="PROSITE" id="PS50865">
    <property type="entry name" value="ZF_MYND_2"/>
    <property type="match status" value="1"/>
</dbReference>
<evidence type="ECO:0000256" key="1">
    <source>
        <dbReference type="ARBA" id="ARBA00022723"/>
    </source>
</evidence>
<keyword evidence="1" id="KW-0479">Metal-binding</keyword>
<feature type="domain" description="MYND-type" evidence="6">
    <location>
        <begin position="21"/>
        <end position="62"/>
    </location>
</feature>
<evidence type="ECO:0000256" key="5">
    <source>
        <dbReference type="SAM" id="MobiDB-lite"/>
    </source>
</evidence>
<keyword evidence="2 4" id="KW-0863">Zinc-finger</keyword>
<name>A0A1M2V719_TRAPU</name>
<dbReference type="STRING" id="154538.A0A1M2V719"/>
<keyword evidence="3" id="KW-0862">Zinc</keyword>
<dbReference type="Gene3D" id="6.10.140.2220">
    <property type="match status" value="1"/>
</dbReference>
<evidence type="ECO:0000256" key="4">
    <source>
        <dbReference type="PROSITE-ProRule" id="PRU00134"/>
    </source>
</evidence>
<dbReference type="Pfam" id="PF01753">
    <property type="entry name" value="zf-MYND"/>
    <property type="match status" value="1"/>
</dbReference>
<accession>A0A1M2V719</accession>
<sequence>MNSQGRAMPSTTIPSRNAPSCTHCGNEGSPLVKLKRCKGCSIATYRGKECQKNGWSAHRYTPYGGTILLHVINVCHSSRRGRDNSRRQCRPNNNSSKPEDTFDTNRLAGYPALIVLNVAVTEWSGVHQMARTIIGSVAIHLDGSFDFSNPVASEKVLIFYLTSMKNRGEENPARAFRVSSPSLAPQSELGPFAQRYKAGMVESAKQEHEYMRTLLPVTMDPSFSSMLPSVSLMAHTGLFFTSNCHISRMNHHRIAGERWRAVIQDISAMCMSAMNAGYVLRPGPAVDVPPEVGALVRRKKK</sequence>
<organism evidence="7 8">
    <name type="scientific">Trametes pubescens</name>
    <name type="common">White-rot fungus</name>
    <dbReference type="NCBI Taxonomy" id="154538"/>
    <lineage>
        <taxon>Eukaryota</taxon>
        <taxon>Fungi</taxon>
        <taxon>Dikarya</taxon>
        <taxon>Basidiomycota</taxon>
        <taxon>Agaricomycotina</taxon>
        <taxon>Agaricomycetes</taxon>
        <taxon>Polyporales</taxon>
        <taxon>Polyporaceae</taxon>
        <taxon>Trametes</taxon>
    </lineage>
</organism>
<evidence type="ECO:0000313" key="7">
    <source>
        <dbReference type="EMBL" id="OJT03286.1"/>
    </source>
</evidence>
<dbReference type="SUPFAM" id="SSF144232">
    <property type="entry name" value="HIT/MYND zinc finger-like"/>
    <property type="match status" value="1"/>
</dbReference>
<evidence type="ECO:0000256" key="2">
    <source>
        <dbReference type="ARBA" id="ARBA00022771"/>
    </source>
</evidence>
<protein>
    <recommendedName>
        <fullName evidence="6">MYND-type domain-containing protein</fullName>
    </recommendedName>
</protein>
<gene>
    <name evidence="7" type="ORF">TRAPUB_6064</name>
</gene>
<evidence type="ECO:0000313" key="8">
    <source>
        <dbReference type="Proteomes" id="UP000184267"/>
    </source>
</evidence>
<dbReference type="Proteomes" id="UP000184267">
    <property type="component" value="Unassembled WGS sequence"/>
</dbReference>
<dbReference type="InterPro" id="IPR002893">
    <property type="entry name" value="Znf_MYND"/>
</dbReference>
<comment type="caution">
    <text evidence="7">The sequence shown here is derived from an EMBL/GenBank/DDBJ whole genome shotgun (WGS) entry which is preliminary data.</text>
</comment>
<dbReference type="EMBL" id="MNAD01001619">
    <property type="protein sequence ID" value="OJT03286.1"/>
    <property type="molecule type" value="Genomic_DNA"/>
</dbReference>
<dbReference type="OrthoDB" id="2734765at2759"/>
<evidence type="ECO:0000259" key="6">
    <source>
        <dbReference type="PROSITE" id="PS50865"/>
    </source>
</evidence>